<dbReference type="EMBL" id="KZ679675">
    <property type="protein sequence ID" value="PTB60478.1"/>
    <property type="molecule type" value="Genomic_DNA"/>
</dbReference>
<sequence>MFACSRLCGSRERCRKLASKIPLGEAHTSTESKSARARRLSPSRSATIVHKHVSMLAVRVSEDGLLPTSRGCVAVQAVTGAMMLHPP</sequence>
<gene>
    <name evidence="2" type="ORF">M431DRAFT_182930</name>
</gene>
<feature type="region of interest" description="Disordered" evidence="1">
    <location>
        <begin position="23"/>
        <end position="44"/>
    </location>
</feature>
<evidence type="ECO:0000313" key="2">
    <source>
        <dbReference type="EMBL" id="PTB60478.1"/>
    </source>
</evidence>
<organism evidence="2 3">
    <name type="scientific">Trichoderma harzianum CBS 226.95</name>
    <dbReference type="NCBI Taxonomy" id="983964"/>
    <lineage>
        <taxon>Eukaryota</taxon>
        <taxon>Fungi</taxon>
        <taxon>Dikarya</taxon>
        <taxon>Ascomycota</taxon>
        <taxon>Pezizomycotina</taxon>
        <taxon>Sordariomycetes</taxon>
        <taxon>Hypocreomycetidae</taxon>
        <taxon>Hypocreales</taxon>
        <taxon>Hypocreaceae</taxon>
        <taxon>Trichoderma</taxon>
    </lineage>
</organism>
<keyword evidence="3" id="KW-1185">Reference proteome</keyword>
<dbReference type="RefSeq" id="XP_024780155.1">
    <property type="nucleotide sequence ID" value="XM_024913148.1"/>
</dbReference>
<dbReference type="AlphaFoldDB" id="A0A2T4AU22"/>
<dbReference type="Proteomes" id="UP000241690">
    <property type="component" value="Unassembled WGS sequence"/>
</dbReference>
<reference evidence="2 3" key="1">
    <citation type="submission" date="2016-07" db="EMBL/GenBank/DDBJ databases">
        <title>Multiple horizontal gene transfer events from other fungi enriched the ability of initially mycotrophic Trichoderma (Ascomycota) to feed on dead plant biomass.</title>
        <authorList>
            <consortium name="DOE Joint Genome Institute"/>
            <person name="Aerts A."/>
            <person name="Atanasova L."/>
            <person name="Chenthamara K."/>
            <person name="Zhang J."/>
            <person name="Grujic M."/>
            <person name="Henrissat B."/>
            <person name="Kuo A."/>
            <person name="Salamov A."/>
            <person name="Lipzen A."/>
            <person name="Labutti K."/>
            <person name="Barry K."/>
            <person name="Miao Y."/>
            <person name="Rahimi M.J."/>
            <person name="Shen Q."/>
            <person name="Grigoriev I.V."/>
            <person name="Kubicek C.P."/>
            <person name="Druzhinina I.S."/>
        </authorList>
    </citation>
    <scope>NUCLEOTIDE SEQUENCE [LARGE SCALE GENOMIC DNA]</scope>
    <source>
        <strain evidence="2 3">CBS 226.95</strain>
    </source>
</reference>
<accession>A0A2T4AU22</accession>
<protein>
    <submittedName>
        <fullName evidence="2">Uncharacterized protein</fullName>
    </submittedName>
</protein>
<evidence type="ECO:0000256" key="1">
    <source>
        <dbReference type="SAM" id="MobiDB-lite"/>
    </source>
</evidence>
<dbReference type="GeneID" id="36621709"/>
<proteinExistence type="predicted"/>
<evidence type="ECO:0000313" key="3">
    <source>
        <dbReference type="Proteomes" id="UP000241690"/>
    </source>
</evidence>
<name>A0A2T4AU22_TRIHA</name>